<keyword evidence="1" id="KW-0694">RNA-binding</keyword>
<dbReference type="EMBL" id="JALJOR010000001">
    <property type="protein sequence ID" value="KAK9829952.1"/>
    <property type="molecule type" value="Genomic_DNA"/>
</dbReference>
<dbReference type="PROSITE" id="PS50142">
    <property type="entry name" value="RNASE_3_2"/>
    <property type="match status" value="1"/>
</dbReference>
<dbReference type="GO" id="GO:0003725">
    <property type="term" value="F:double-stranded RNA binding"/>
    <property type="evidence" value="ECO:0007669"/>
    <property type="project" value="TreeGrafter"/>
</dbReference>
<feature type="domain" description="RNase III" evidence="3">
    <location>
        <begin position="88"/>
        <end position="211"/>
    </location>
</feature>
<comment type="caution">
    <text evidence="4">The sequence shown here is derived from an EMBL/GenBank/DDBJ whole genome shotgun (WGS) entry which is preliminary data.</text>
</comment>
<evidence type="ECO:0000256" key="1">
    <source>
        <dbReference type="ARBA" id="ARBA00022884"/>
    </source>
</evidence>
<accession>A0AAW1R9C4</accession>
<evidence type="ECO:0000313" key="5">
    <source>
        <dbReference type="Proteomes" id="UP001489004"/>
    </source>
</evidence>
<feature type="coiled-coil region" evidence="2">
    <location>
        <begin position="229"/>
        <end position="256"/>
    </location>
</feature>
<organism evidence="4 5">
    <name type="scientific">[Myrmecia] bisecta</name>
    <dbReference type="NCBI Taxonomy" id="41462"/>
    <lineage>
        <taxon>Eukaryota</taxon>
        <taxon>Viridiplantae</taxon>
        <taxon>Chlorophyta</taxon>
        <taxon>core chlorophytes</taxon>
        <taxon>Trebouxiophyceae</taxon>
        <taxon>Trebouxiales</taxon>
        <taxon>Trebouxiaceae</taxon>
        <taxon>Myrmecia</taxon>
    </lineage>
</organism>
<dbReference type="Pfam" id="PF14622">
    <property type="entry name" value="Ribonucleas_3_3"/>
    <property type="match status" value="1"/>
</dbReference>
<evidence type="ECO:0000313" key="4">
    <source>
        <dbReference type="EMBL" id="KAK9829952.1"/>
    </source>
</evidence>
<evidence type="ECO:0000256" key="2">
    <source>
        <dbReference type="SAM" id="Coils"/>
    </source>
</evidence>
<dbReference type="SMART" id="SM00535">
    <property type="entry name" value="RIBOc"/>
    <property type="match status" value="1"/>
</dbReference>
<dbReference type="CDD" id="cd00593">
    <property type="entry name" value="RIBOc"/>
    <property type="match status" value="1"/>
</dbReference>
<dbReference type="GO" id="GO:0004525">
    <property type="term" value="F:ribonuclease III activity"/>
    <property type="evidence" value="ECO:0007669"/>
    <property type="project" value="InterPro"/>
</dbReference>
<evidence type="ECO:0000259" key="3">
    <source>
        <dbReference type="PROSITE" id="PS50142"/>
    </source>
</evidence>
<gene>
    <name evidence="4" type="ORF">WJX72_008842</name>
</gene>
<dbReference type="PANTHER" id="PTHR11207:SF0">
    <property type="entry name" value="RIBONUCLEASE 3"/>
    <property type="match status" value="1"/>
</dbReference>
<proteinExistence type="predicted"/>
<dbReference type="InterPro" id="IPR036389">
    <property type="entry name" value="RNase_III_sf"/>
</dbReference>
<keyword evidence="5" id="KW-1185">Reference proteome</keyword>
<dbReference type="GO" id="GO:0010468">
    <property type="term" value="P:regulation of gene expression"/>
    <property type="evidence" value="ECO:0007669"/>
    <property type="project" value="TreeGrafter"/>
</dbReference>
<keyword evidence="2" id="KW-0175">Coiled coil</keyword>
<dbReference type="InterPro" id="IPR000999">
    <property type="entry name" value="RNase_III_dom"/>
</dbReference>
<protein>
    <recommendedName>
        <fullName evidence="3">RNase III domain-containing protein</fullName>
    </recommendedName>
</protein>
<dbReference type="SUPFAM" id="SSF69065">
    <property type="entry name" value="RNase III domain-like"/>
    <property type="match status" value="1"/>
</dbReference>
<dbReference type="PANTHER" id="PTHR11207">
    <property type="entry name" value="RIBONUCLEASE III"/>
    <property type="match status" value="1"/>
</dbReference>
<sequence length="277" mass="29655">MRAVFQSAARLGQCQARVLRCCGPQPCSPLSSSNSNNGIAAAAPSHGHAYDPFKPRPYLRNKLNKLARSAQIDKQGDFTCRVPTAAELDKLQSKLGHNFENSWLLRLAFMHSSAAQQVPNSPSNNSLAWMGDSALQLIVTEQLSAAFSATSLGDLTTARAGLVSRQACCAYAEQLGLQKLLVVGDSTPVSTSNMLAEAFEAVLGAVYVDGGIAMARQVFVRNFPLPREFSQVKAQLRKQEAAAAQATAQYEASIRQKIKLAMAEAALTSAKARSAEL</sequence>
<dbReference type="AlphaFoldDB" id="A0AAW1R9C4"/>
<dbReference type="Proteomes" id="UP001489004">
    <property type="component" value="Unassembled WGS sequence"/>
</dbReference>
<dbReference type="GO" id="GO:0006396">
    <property type="term" value="P:RNA processing"/>
    <property type="evidence" value="ECO:0007669"/>
    <property type="project" value="InterPro"/>
</dbReference>
<reference evidence="4 5" key="1">
    <citation type="journal article" date="2024" name="Nat. Commun.">
        <title>Phylogenomics reveals the evolutionary origins of lichenization in chlorophyte algae.</title>
        <authorList>
            <person name="Puginier C."/>
            <person name="Libourel C."/>
            <person name="Otte J."/>
            <person name="Skaloud P."/>
            <person name="Haon M."/>
            <person name="Grisel S."/>
            <person name="Petersen M."/>
            <person name="Berrin J.G."/>
            <person name="Delaux P.M."/>
            <person name="Dal Grande F."/>
            <person name="Keller J."/>
        </authorList>
    </citation>
    <scope>NUCLEOTIDE SEQUENCE [LARGE SCALE GENOMIC DNA]</scope>
    <source>
        <strain evidence="4 5">SAG 2043</strain>
    </source>
</reference>
<name>A0AAW1R9C4_9CHLO</name>
<dbReference type="Gene3D" id="1.10.1520.10">
    <property type="entry name" value="Ribonuclease III domain"/>
    <property type="match status" value="1"/>
</dbReference>